<comment type="caution">
    <text evidence="1">The sequence shown here is derived from an EMBL/GenBank/DDBJ whole genome shotgun (WGS) entry which is preliminary data.</text>
</comment>
<gene>
    <name evidence="1" type="ORF">GPL21_40545</name>
</gene>
<dbReference type="Gene3D" id="2.40.50.140">
    <property type="entry name" value="Nucleic acid-binding proteins"/>
    <property type="match status" value="1"/>
</dbReference>
<accession>A0A844SWD5</accession>
<dbReference type="EMBL" id="WQNF01000070">
    <property type="protein sequence ID" value="MVT71303.1"/>
    <property type="molecule type" value="Genomic_DNA"/>
</dbReference>
<organism evidence="1 2">
    <name type="scientific">Bradyrhizobium pachyrhizi</name>
    <dbReference type="NCBI Taxonomy" id="280333"/>
    <lineage>
        <taxon>Bacteria</taxon>
        <taxon>Pseudomonadati</taxon>
        <taxon>Pseudomonadota</taxon>
        <taxon>Alphaproteobacteria</taxon>
        <taxon>Hyphomicrobiales</taxon>
        <taxon>Nitrobacteraceae</taxon>
        <taxon>Bradyrhizobium</taxon>
    </lineage>
</organism>
<name>A0A844SWD5_9BRAD</name>
<evidence type="ECO:0000313" key="1">
    <source>
        <dbReference type="EMBL" id="MVT71303.1"/>
    </source>
</evidence>
<dbReference type="AlphaFoldDB" id="A0A844SWD5"/>
<proteinExistence type="predicted"/>
<keyword evidence="2" id="KW-1185">Reference proteome</keyword>
<reference evidence="1 2" key="1">
    <citation type="submission" date="2019-12" db="EMBL/GenBank/DDBJ databases">
        <title>Draft genome sequences Bradyrhizobium cajani AMBPC1010, Bradyrhizobium pachyrhizi AMBPC1040 and Bradyrhizobium yuanmingense ALSPC3051, three plant growth promoting strains isolated from nodules of Cajanus cajan L. in Dominican Republic.</title>
        <authorList>
            <person name="Flores-Felix J.D."/>
            <person name="Araujo J."/>
            <person name="Diaz-Alcantara C."/>
            <person name="Gonzalez-Andres F."/>
            <person name="Velazquez E."/>
        </authorList>
    </citation>
    <scope>NUCLEOTIDE SEQUENCE [LARGE SCALE GENOMIC DNA]</scope>
    <source>
        <strain evidence="1 2">1040</strain>
    </source>
</reference>
<evidence type="ECO:0008006" key="3">
    <source>
        <dbReference type="Google" id="ProtNLM"/>
    </source>
</evidence>
<evidence type="ECO:0000313" key="2">
    <source>
        <dbReference type="Proteomes" id="UP000436468"/>
    </source>
</evidence>
<dbReference type="Proteomes" id="UP000436468">
    <property type="component" value="Unassembled WGS sequence"/>
</dbReference>
<sequence>MGQIRCRVVQTETLEERLLKRARQLRDQASALAPGIEKEGLLKLARQAEAGDTVVSPKSKLTKPIRKPKVTWLEPKFYADVEYRDITSEGLLCAISFKGLSTR</sequence>
<dbReference type="RefSeq" id="WP_157348863.1">
    <property type="nucleotide sequence ID" value="NZ_WQNF01000070.1"/>
</dbReference>
<dbReference type="InterPro" id="IPR012340">
    <property type="entry name" value="NA-bd_OB-fold"/>
</dbReference>
<protein>
    <recommendedName>
        <fullName evidence="3">DNA ligase (ATP)</fullName>
    </recommendedName>
</protein>